<keyword evidence="3" id="KW-1185">Reference proteome</keyword>
<reference evidence="2 3" key="1">
    <citation type="journal article" date="2014" name="Front. Genet.">
        <title>Genome and metabolic network of "Candidatus Phaeomarinobacter ectocarpi" Ec32, a new candidate genus of Alphaproteobacteria frequently associated with brown algae.</title>
        <authorList>
            <person name="Dittami S.M."/>
            <person name="Barbeyron T."/>
            <person name="Boyen C."/>
            <person name="Cambefort J."/>
            <person name="Collet G."/>
            <person name="Delage L."/>
            <person name="Gobet A."/>
            <person name="Groisillier A."/>
            <person name="Leblanc C."/>
            <person name="Michel G."/>
            <person name="Scornet D."/>
            <person name="Siegel A."/>
            <person name="Tapia J.E."/>
            <person name="Tonon T."/>
        </authorList>
    </citation>
    <scope>NUCLEOTIDE SEQUENCE [LARGE SCALE GENOMIC DNA]</scope>
    <source>
        <strain evidence="2 3">Ec32</strain>
    </source>
</reference>
<name>X5M8H6_9HYPH</name>
<evidence type="ECO:0000313" key="2">
    <source>
        <dbReference type="EMBL" id="CDO59613.1"/>
    </source>
</evidence>
<gene>
    <name evidence="2" type="ORF">BN1012_Phect1399</name>
</gene>
<protein>
    <recommendedName>
        <fullName evidence="4">DUF1302 domain-containing protein</fullName>
    </recommendedName>
</protein>
<sequence>MGVGLLVSGGQAHALSTEFGELKIFFDTTVSVGVQMKTKDARSQFLTEFNGGNRDPRENSTSGTIPGTTGVTTLVPTGTANLFGFPASVAPATSTNNTALGGTAVPFNFDDSPNTDDRFLNFGAGDLTSANIKANHDLQMTWRNFTLFARATEFYDAVLNSSGSYNRFGIDDNNREEVGRDVRLLDLYLSADFDLGSLPINFRAGKQVISWGEGTFIFNGINSVNPVDVSAFRRPGVEIKEGLIPVWALYGSVGLPFDLSLEAFYQLDWEPFQLDPAGTPFAGSDVANANSSVGGNQGVGFYSGSLRSGPNLRNCDNTTNATRNLAAALGQAARYSALVGTGCSTASSQHYLTDLPTDGSAQTILLNGYADGNGGIVDDVSNVHALEGTTRGRDINAKDEGQFGVALRWYSEALNSTEFGFYYMKYHSRLPIAQVKPDGIAQVETSIQAPGTTGTAIASGAQACGALLGAGPRDFADTSLQNGGFLEGVNVADPNATTAAMASTAAAVYGALGNATAVADLATITAGQSTVNMRQVALVKCGIFIGTSTTIVIPGLGAIPYSPDGVENVAVTQNLSTTLIYPEDIELWGISFNTTVGDWGVQGEFSYRPNQPLQVDTTQQTISAAGAQCVGIITFGDVLRTAISPLSTEPGTQPAATDTTGCIPGNFGRTPTAFVREEVFTFQIGTTATYTNSNPLINFLGADIGILVTEFGVVHVPGVPDESPATQAAGTVVEFNRLSAVCRSGTDLPLGGILNLDSRQGCRPTETSYGGILLTRLDYNNAFGTPWTLSPQLVYRHDLEGFTPAPLGNFVEDRRSIGLSVTANLQNTWRVGLSYTDFMGSETYQNNLDDDFVSLTASYSF</sequence>
<dbReference type="KEGG" id="pect:BN1012_Phect1399"/>
<dbReference type="PATRIC" id="fig|1458461.3.peg.1398"/>
<accession>X5M8H6</accession>
<dbReference type="EMBL" id="HG966617">
    <property type="protein sequence ID" value="CDO59613.1"/>
    <property type="molecule type" value="Genomic_DNA"/>
</dbReference>
<evidence type="ECO:0000256" key="1">
    <source>
        <dbReference type="SAM" id="MobiDB-lite"/>
    </source>
</evidence>
<organism evidence="2 3">
    <name type="scientific">Candidatus Phaeomarinibacter ectocarpi</name>
    <dbReference type="NCBI Taxonomy" id="1458461"/>
    <lineage>
        <taxon>Bacteria</taxon>
        <taxon>Pseudomonadati</taxon>
        <taxon>Pseudomonadota</taxon>
        <taxon>Alphaproteobacteria</taxon>
        <taxon>Hyphomicrobiales</taxon>
        <taxon>Parvibaculaceae</taxon>
        <taxon>Candidatus Phaeomarinibacter</taxon>
    </lineage>
</organism>
<dbReference type="HOGENOM" id="CLU_016532_0_0_5"/>
<feature type="region of interest" description="Disordered" evidence="1">
    <location>
        <begin position="48"/>
        <end position="69"/>
    </location>
</feature>
<dbReference type="STRING" id="1458461.BN1012_Phect1399"/>
<dbReference type="AlphaFoldDB" id="X5M8H6"/>
<dbReference type="InterPro" id="IPR010727">
    <property type="entry name" value="DUF1302"/>
</dbReference>
<dbReference type="Pfam" id="PF06980">
    <property type="entry name" value="DUF1302"/>
    <property type="match status" value="1"/>
</dbReference>
<dbReference type="Proteomes" id="UP000032160">
    <property type="component" value="Chromosome I"/>
</dbReference>
<evidence type="ECO:0008006" key="4">
    <source>
        <dbReference type="Google" id="ProtNLM"/>
    </source>
</evidence>
<evidence type="ECO:0000313" key="3">
    <source>
        <dbReference type="Proteomes" id="UP000032160"/>
    </source>
</evidence>
<feature type="compositionally biased region" description="Low complexity" evidence="1">
    <location>
        <begin position="60"/>
        <end position="69"/>
    </location>
</feature>
<proteinExistence type="predicted"/>